<reference evidence="2 3" key="1">
    <citation type="journal article" date="2005" name="Science">
        <title>Genome sequence of Theileria parva, a bovine pathogen that transforms lymphocytes.</title>
        <authorList>
            <person name="Gardner M.J."/>
            <person name="Bishop R."/>
            <person name="Shah T."/>
            <person name="de Villiers E.P."/>
            <person name="Carlton J.M."/>
            <person name="Hall N."/>
            <person name="Ren Q."/>
            <person name="Paulsen I.T."/>
            <person name="Pain A."/>
            <person name="Berriman M."/>
            <person name="Wilson R.J.M."/>
            <person name="Sato S."/>
            <person name="Ralph S.A."/>
            <person name="Mann D.J."/>
            <person name="Xiong Z."/>
            <person name="Shallom S.J."/>
            <person name="Weidman J."/>
            <person name="Jiang L."/>
            <person name="Lynn J."/>
            <person name="Weaver B."/>
            <person name="Shoaibi A."/>
            <person name="Domingo A.R."/>
            <person name="Wasawo D."/>
            <person name="Crabtree J."/>
            <person name="Wortman J.R."/>
            <person name="Haas B."/>
            <person name="Angiuoli S.V."/>
            <person name="Creasy T.H."/>
            <person name="Lu C."/>
            <person name="Suh B."/>
            <person name="Silva J.C."/>
            <person name="Utterback T.R."/>
            <person name="Feldblyum T.V."/>
            <person name="Pertea M."/>
            <person name="Allen J."/>
            <person name="Nierman W.C."/>
            <person name="Taracha E.L.N."/>
            <person name="Salzberg S.L."/>
            <person name="White O.R."/>
            <person name="Fitzhugh H.A."/>
            <person name="Morzaria S."/>
            <person name="Venter J.C."/>
            <person name="Fraser C.M."/>
            <person name="Nene V."/>
        </authorList>
    </citation>
    <scope>NUCLEOTIDE SEQUENCE [LARGE SCALE GENOMIC DNA]</scope>
    <source>
        <strain evidence="2 3">Muguga</strain>
    </source>
</reference>
<keyword evidence="3" id="KW-1185">Reference proteome</keyword>
<sequence length="328" mass="38162">MVRLNILLLLYAGFLYHIKSVYSVLLDLNNLSHSGLQVVKTVERDISKTMIYSTQERKITGICKGSKLIWMGYRGEYVRCVTRILSKWCNSTLIIIQINNAVKDDTYYIHIDPSNYVYISKEEFDEVLDVISKFSQWMYEKYSKRPKKPEKRKGDTDDTEKTKKRSTVEPQPQSDQPEPEVTQVKSIEDVEREKKRKDLMMSLRNKIQQRIQEKSKQIQISKPKKPLVPETILVELESDEHPKDSDISDVGLKFPPTELEQQQPPENQQLEPEVTQVEMGSDDDDSDLLNESLFGEDVEKWLESELEDIGLSESERDSLFEDTTEESD</sequence>
<dbReference type="InterPro" id="IPR007480">
    <property type="entry name" value="DUF529"/>
</dbReference>
<dbReference type="EMBL" id="AAGK01000001">
    <property type="protein sequence ID" value="EAN33849.1"/>
    <property type="molecule type" value="Genomic_DNA"/>
</dbReference>
<evidence type="ECO:0000313" key="3">
    <source>
        <dbReference type="Proteomes" id="UP000001949"/>
    </source>
</evidence>
<dbReference type="RefSeq" id="XP_766132.1">
    <property type="nucleotide sequence ID" value="XM_761039.1"/>
</dbReference>
<dbReference type="AlphaFoldDB" id="Q4N859"/>
<organism evidence="2 3">
    <name type="scientific">Theileria parva</name>
    <name type="common">East coast fever infection agent</name>
    <dbReference type="NCBI Taxonomy" id="5875"/>
    <lineage>
        <taxon>Eukaryota</taxon>
        <taxon>Sar</taxon>
        <taxon>Alveolata</taxon>
        <taxon>Apicomplexa</taxon>
        <taxon>Aconoidasida</taxon>
        <taxon>Piroplasmida</taxon>
        <taxon>Theileriidae</taxon>
        <taxon>Theileria</taxon>
    </lineage>
</organism>
<feature type="region of interest" description="Disordered" evidence="1">
    <location>
        <begin position="208"/>
        <end position="328"/>
    </location>
</feature>
<gene>
    <name evidence="2" type="ordered locus">TP01_0611</name>
</gene>
<feature type="compositionally biased region" description="Low complexity" evidence="1">
    <location>
        <begin position="169"/>
        <end position="180"/>
    </location>
</feature>
<comment type="caution">
    <text evidence="2">The sequence shown here is derived from an EMBL/GenBank/DDBJ whole genome shotgun (WGS) entry which is preliminary data.</text>
</comment>
<dbReference type="GeneID" id="3503582"/>
<dbReference type="InParanoid" id="Q4N859"/>
<evidence type="ECO:0000256" key="1">
    <source>
        <dbReference type="SAM" id="MobiDB-lite"/>
    </source>
</evidence>
<feature type="compositionally biased region" description="Low complexity" evidence="1">
    <location>
        <begin position="255"/>
        <end position="273"/>
    </location>
</feature>
<dbReference type="KEGG" id="tpv:TP01_0611"/>
<proteinExistence type="predicted"/>
<dbReference type="Proteomes" id="UP000001949">
    <property type="component" value="Unassembled WGS sequence"/>
</dbReference>
<feature type="compositionally biased region" description="Basic and acidic residues" evidence="1">
    <location>
        <begin position="152"/>
        <end position="161"/>
    </location>
</feature>
<dbReference type="VEuPathDB" id="PiroplasmaDB:TpMuguga_01g00611"/>
<accession>Q4N859</accession>
<dbReference type="OMA" id="NIFMFES"/>
<name>Q4N859_THEPA</name>
<evidence type="ECO:0000313" key="2">
    <source>
        <dbReference type="EMBL" id="EAN33849.1"/>
    </source>
</evidence>
<dbReference type="Pfam" id="PF04385">
    <property type="entry name" value="FAINT"/>
    <property type="match status" value="1"/>
</dbReference>
<feature type="region of interest" description="Disordered" evidence="1">
    <location>
        <begin position="145"/>
        <end position="196"/>
    </location>
</feature>
<feature type="compositionally biased region" description="Basic and acidic residues" evidence="1">
    <location>
        <begin position="186"/>
        <end position="196"/>
    </location>
</feature>
<protein>
    <submittedName>
        <fullName evidence="2">Tash1 protein, putative</fullName>
    </submittedName>
</protein>